<dbReference type="GO" id="GO:0003677">
    <property type="term" value="F:DNA binding"/>
    <property type="evidence" value="ECO:0007669"/>
    <property type="project" value="UniProtKB-KW"/>
</dbReference>
<dbReference type="SMART" id="SM00419">
    <property type="entry name" value="HTH_CRP"/>
    <property type="match status" value="1"/>
</dbReference>
<dbReference type="InterPro" id="IPR018490">
    <property type="entry name" value="cNMP-bd_dom_sf"/>
</dbReference>
<organism evidence="5 6">
    <name type="scientific">Lactococcus garvieae</name>
    <dbReference type="NCBI Taxonomy" id="1363"/>
    <lineage>
        <taxon>Bacteria</taxon>
        <taxon>Bacillati</taxon>
        <taxon>Bacillota</taxon>
        <taxon>Bacilli</taxon>
        <taxon>Lactobacillales</taxon>
        <taxon>Streptococcaceae</taxon>
        <taxon>Lactococcus</taxon>
    </lineage>
</organism>
<dbReference type="InterPro" id="IPR018335">
    <property type="entry name" value="Tscrpt_reg_HTH_Crp-type_CS"/>
</dbReference>
<feature type="domain" description="HTH crp-type" evidence="4">
    <location>
        <begin position="159"/>
        <end position="233"/>
    </location>
</feature>
<comment type="caution">
    <text evidence="5">The sequence shown here is derived from an EMBL/GenBank/DDBJ whole genome shotgun (WGS) entry which is preliminary data.</text>
</comment>
<dbReference type="Pfam" id="PF00027">
    <property type="entry name" value="cNMP_binding"/>
    <property type="match status" value="1"/>
</dbReference>
<name>A0A6L2ZVU8_9LACT</name>
<dbReference type="EMBL" id="BLXU01000006">
    <property type="protein sequence ID" value="GFO51948.1"/>
    <property type="molecule type" value="Genomic_DNA"/>
</dbReference>
<dbReference type="CDD" id="cd00038">
    <property type="entry name" value="CAP_ED"/>
    <property type="match status" value="1"/>
</dbReference>
<evidence type="ECO:0000256" key="2">
    <source>
        <dbReference type="ARBA" id="ARBA00023125"/>
    </source>
</evidence>
<keyword evidence="3" id="KW-0804">Transcription</keyword>
<reference evidence="5 6" key="1">
    <citation type="submission" date="2020-06" db="EMBL/GenBank/DDBJ databases">
        <title>Draft genome sequence of Lactic acid bacteria from Okinawan-style tofu.</title>
        <authorList>
            <person name="Takara I."/>
            <person name="Ikematsu S."/>
        </authorList>
    </citation>
    <scope>NUCLEOTIDE SEQUENCE [LARGE SCALE GENOMIC DNA]</scope>
    <source>
        <strain evidence="6">lg38</strain>
    </source>
</reference>
<evidence type="ECO:0000256" key="3">
    <source>
        <dbReference type="ARBA" id="ARBA00023163"/>
    </source>
</evidence>
<dbReference type="Pfam" id="PF13545">
    <property type="entry name" value="HTH_Crp_2"/>
    <property type="match status" value="1"/>
</dbReference>
<dbReference type="InterPro" id="IPR000595">
    <property type="entry name" value="cNMP-bd_dom"/>
</dbReference>
<evidence type="ECO:0000313" key="6">
    <source>
        <dbReference type="Proteomes" id="UP000504756"/>
    </source>
</evidence>
<evidence type="ECO:0000256" key="1">
    <source>
        <dbReference type="ARBA" id="ARBA00023015"/>
    </source>
</evidence>
<dbReference type="SUPFAM" id="SSF46785">
    <property type="entry name" value="Winged helix' DNA-binding domain"/>
    <property type="match status" value="1"/>
</dbReference>
<sequence>MDHLLSCAWEKATPDKCCLKNGMNDIKYVVELLEEKNVSIVSRRKHSYIMYQGIESEYLYVLKEGVVKLSSILRNGREFNITYVCEPDFVSLLEEEQVDGVSALFNVRIESDEATFYRVPRKVFWEWIDKDIKLFRIVDNFYRKRLVMILEALQKMTVNGKKGAVCACLYNFIECFGRQKAEGILIDFTVTNEDIAGFCGISTRTSVNRILRELREEKIIDIVQHKIMICDKYSLQNYIS</sequence>
<keyword evidence="2" id="KW-0238">DNA-binding</keyword>
<proteinExistence type="predicted"/>
<protein>
    <submittedName>
        <fullName evidence="5">Transcriptional regulator</fullName>
    </submittedName>
</protein>
<dbReference type="InterPro" id="IPR036388">
    <property type="entry name" value="WH-like_DNA-bd_sf"/>
</dbReference>
<evidence type="ECO:0000259" key="4">
    <source>
        <dbReference type="PROSITE" id="PS51063"/>
    </source>
</evidence>
<dbReference type="PROSITE" id="PS51063">
    <property type="entry name" value="HTH_CRP_2"/>
    <property type="match status" value="1"/>
</dbReference>
<dbReference type="InterPro" id="IPR036390">
    <property type="entry name" value="WH_DNA-bd_sf"/>
</dbReference>
<accession>A0A6L2ZVU8</accession>
<dbReference type="Gene3D" id="1.10.10.10">
    <property type="entry name" value="Winged helix-like DNA-binding domain superfamily/Winged helix DNA-binding domain"/>
    <property type="match status" value="1"/>
</dbReference>
<keyword evidence="1" id="KW-0805">Transcription regulation</keyword>
<dbReference type="Proteomes" id="UP000504756">
    <property type="component" value="Unassembled WGS sequence"/>
</dbReference>
<dbReference type="Gene3D" id="2.60.120.10">
    <property type="entry name" value="Jelly Rolls"/>
    <property type="match status" value="1"/>
</dbReference>
<evidence type="ECO:0000313" key="5">
    <source>
        <dbReference type="EMBL" id="GFO51948.1"/>
    </source>
</evidence>
<dbReference type="SUPFAM" id="SSF51206">
    <property type="entry name" value="cAMP-binding domain-like"/>
    <property type="match status" value="1"/>
</dbReference>
<dbReference type="InterPro" id="IPR012318">
    <property type="entry name" value="HTH_CRP"/>
</dbReference>
<gene>
    <name evidence="5" type="primary">rcfB_2</name>
    <name evidence="5" type="ORF">ikelab_12230</name>
</gene>
<dbReference type="InterPro" id="IPR014710">
    <property type="entry name" value="RmlC-like_jellyroll"/>
</dbReference>
<dbReference type="GO" id="GO:0003700">
    <property type="term" value="F:DNA-binding transcription factor activity"/>
    <property type="evidence" value="ECO:0007669"/>
    <property type="project" value="InterPro"/>
</dbReference>
<dbReference type="AlphaFoldDB" id="A0A6L2ZVU8"/>
<dbReference type="PROSITE" id="PS00042">
    <property type="entry name" value="HTH_CRP_1"/>
    <property type="match status" value="1"/>
</dbReference>